<keyword evidence="4" id="KW-1185">Reference proteome</keyword>
<dbReference type="STRING" id="1121338.CLTEP_08250"/>
<dbReference type="InterPro" id="IPR008991">
    <property type="entry name" value="Translation_prot_SH3-like_sf"/>
</dbReference>
<evidence type="ECO:0000256" key="1">
    <source>
        <dbReference type="ARBA" id="ARBA00022980"/>
    </source>
</evidence>
<comment type="caution">
    <text evidence="3">The sequence shown here is derived from an EMBL/GenBank/DDBJ whole genome shotgun (WGS) entry which is preliminary data.</text>
</comment>
<name>A0A151B611_9CLOT</name>
<proteinExistence type="predicted"/>
<evidence type="ECO:0008006" key="5">
    <source>
        <dbReference type="Google" id="ProtNLM"/>
    </source>
</evidence>
<dbReference type="EMBL" id="LTBA01000005">
    <property type="protein sequence ID" value="KYH35200.1"/>
    <property type="molecule type" value="Genomic_DNA"/>
</dbReference>
<keyword evidence="2" id="KW-0687">Ribonucleoprotein</keyword>
<evidence type="ECO:0000313" key="3">
    <source>
        <dbReference type="EMBL" id="KYH35200.1"/>
    </source>
</evidence>
<organism evidence="3 4">
    <name type="scientific">Clostridium tepidiprofundi DSM 19306</name>
    <dbReference type="NCBI Taxonomy" id="1121338"/>
    <lineage>
        <taxon>Bacteria</taxon>
        <taxon>Bacillati</taxon>
        <taxon>Bacillota</taxon>
        <taxon>Clostridia</taxon>
        <taxon>Eubacteriales</taxon>
        <taxon>Clostridiaceae</taxon>
        <taxon>Clostridium</taxon>
    </lineage>
</organism>
<dbReference type="CDD" id="cd06088">
    <property type="entry name" value="KOW_RPL14"/>
    <property type="match status" value="1"/>
</dbReference>
<sequence>MEDKSLIGRVVYSKVGRDKDRHFVVVGILNKEFVYIADGKLRKISKPKKKKLKHLIFTDNVAEEIRELILNGSKVSDLRIKRFLEAEYANKEV</sequence>
<dbReference type="GO" id="GO:0005840">
    <property type="term" value="C:ribosome"/>
    <property type="evidence" value="ECO:0007669"/>
    <property type="project" value="UniProtKB-KW"/>
</dbReference>
<dbReference type="RefSeq" id="WP_066823027.1">
    <property type="nucleotide sequence ID" value="NZ_LTBA01000005.1"/>
</dbReference>
<dbReference type="AlphaFoldDB" id="A0A151B611"/>
<evidence type="ECO:0000313" key="4">
    <source>
        <dbReference type="Proteomes" id="UP000075531"/>
    </source>
</evidence>
<dbReference type="Proteomes" id="UP000075531">
    <property type="component" value="Unassembled WGS sequence"/>
</dbReference>
<gene>
    <name evidence="3" type="ORF">CLTEP_08250</name>
</gene>
<protein>
    <recommendedName>
        <fullName evidence="5">50S ribosomal protein L14e</fullName>
    </recommendedName>
</protein>
<dbReference type="Gene3D" id="2.30.30.30">
    <property type="match status" value="1"/>
</dbReference>
<reference evidence="3 4" key="1">
    <citation type="submission" date="2016-02" db="EMBL/GenBank/DDBJ databases">
        <title>Genome sequence of Clostridium tepidiprofundi DSM 19306.</title>
        <authorList>
            <person name="Poehlein A."/>
            <person name="Daniel R."/>
        </authorList>
    </citation>
    <scope>NUCLEOTIDE SEQUENCE [LARGE SCALE GENOMIC DNA]</scope>
    <source>
        <strain evidence="3 4">DSM 19306</strain>
    </source>
</reference>
<dbReference type="PATRIC" id="fig|1121338.3.peg.843"/>
<dbReference type="SUPFAM" id="SSF50104">
    <property type="entry name" value="Translation proteins SH3-like domain"/>
    <property type="match status" value="1"/>
</dbReference>
<dbReference type="InterPro" id="IPR041985">
    <property type="entry name" value="Ribosomal_eL14_KOW"/>
</dbReference>
<accession>A0A151B611</accession>
<dbReference type="OrthoDB" id="1683515at2"/>
<dbReference type="InterPro" id="IPR014722">
    <property type="entry name" value="Rib_uL2_dom2"/>
</dbReference>
<keyword evidence="1" id="KW-0689">Ribosomal protein</keyword>
<evidence type="ECO:0000256" key="2">
    <source>
        <dbReference type="ARBA" id="ARBA00023274"/>
    </source>
</evidence>
<dbReference type="GO" id="GO:1990904">
    <property type="term" value="C:ribonucleoprotein complex"/>
    <property type="evidence" value="ECO:0007669"/>
    <property type="project" value="UniProtKB-KW"/>
</dbReference>